<gene>
    <name evidence="1" type="ORF">VV02_10530</name>
</gene>
<dbReference type="InterPro" id="IPR042099">
    <property type="entry name" value="ANL_N_sf"/>
</dbReference>
<protein>
    <recommendedName>
        <fullName evidence="3">TIGR03089 family protein</fullName>
    </recommendedName>
</protein>
<dbReference type="STRING" id="571913.VV02_10530"/>
<dbReference type="InterPro" id="IPR017523">
    <property type="entry name" value="Rv3268"/>
</dbReference>
<dbReference type="Proteomes" id="UP000066480">
    <property type="component" value="Chromosome"/>
</dbReference>
<dbReference type="EMBL" id="CP011112">
    <property type="protein sequence ID" value="AKU16196.1"/>
    <property type="molecule type" value="Genomic_DNA"/>
</dbReference>
<dbReference type="SUPFAM" id="SSF56801">
    <property type="entry name" value="Acetyl-CoA synthetase-like"/>
    <property type="match status" value="1"/>
</dbReference>
<evidence type="ECO:0000313" key="2">
    <source>
        <dbReference type="Proteomes" id="UP000066480"/>
    </source>
</evidence>
<dbReference type="RefSeq" id="WP_052591503.1">
    <property type="nucleotide sequence ID" value="NZ_CP011112.1"/>
</dbReference>
<dbReference type="OrthoDB" id="3396763at2"/>
<reference evidence="1 2" key="1">
    <citation type="submission" date="2015-03" db="EMBL/GenBank/DDBJ databases">
        <title>Luteipulveratus halotolerans sp. nov., a novel actinobacterium (Dermacoccaceae) from Sarawak, Malaysia.</title>
        <authorList>
            <person name="Juboi H."/>
            <person name="Basik A."/>
            <person name="Shamsul S.S."/>
            <person name="Arnold P."/>
            <person name="Schmitt E.K."/>
            <person name="Sanglier J.-J."/>
            <person name="Yeo T."/>
        </authorList>
    </citation>
    <scope>NUCLEOTIDE SEQUENCE [LARGE SCALE GENOMIC DNA]</scope>
    <source>
        <strain evidence="1 2">MN07-A0370</strain>
    </source>
</reference>
<dbReference type="AlphaFoldDB" id="A0A0K1JHM7"/>
<accession>A0A0K1JHM7</accession>
<proteinExistence type="predicted"/>
<name>A0A0K1JHM7_9MICO</name>
<evidence type="ECO:0008006" key="3">
    <source>
        <dbReference type="Google" id="ProtNLM"/>
    </source>
</evidence>
<sequence length="236" mass="24936">MTPSGVLLAMLRRDATRPRVTYYDDAPGPTQGERIELSAKVLANWVAKAGNLLQDELDVEPGGVVVLDLPAHHWRTLYWALAAWSVGATVSVVADPEAEVVVTTSPSASSSAEQVVVTLAALARRADQSVPAGAIDEAHELATYGDQLTPHGEPASTDVALRSATGETSYADLVAVASDEAGRRAYVTGDLEQVLRETLATWADDGSVVLVREPDQARLDARLTTEGVTRTASPPV</sequence>
<dbReference type="Gene3D" id="3.40.50.12780">
    <property type="entry name" value="N-terminal domain of ligase-like"/>
    <property type="match status" value="1"/>
</dbReference>
<organism evidence="1 2">
    <name type="scientific">Luteipulveratus mongoliensis</name>
    <dbReference type="NCBI Taxonomy" id="571913"/>
    <lineage>
        <taxon>Bacteria</taxon>
        <taxon>Bacillati</taxon>
        <taxon>Actinomycetota</taxon>
        <taxon>Actinomycetes</taxon>
        <taxon>Micrococcales</taxon>
        <taxon>Dermacoccaceae</taxon>
        <taxon>Luteipulveratus</taxon>
    </lineage>
</organism>
<evidence type="ECO:0000313" key="1">
    <source>
        <dbReference type="EMBL" id="AKU16196.1"/>
    </source>
</evidence>
<dbReference type="NCBIfam" id="TIGR03089">
    <property type="entry name" value="TIGR03089 family protein"/>
    <property type="match status" value="1"/>
</dbReference>
<keyword evidence="2" id="KW-1185">Reference proteome</keyword>
<dbReference type="KEGG" id="lmoi:VV02_10530"/>